<gene>
    <name evidence="3" type="ORF">K490DRAFT_14898</name>
</gene>
<dbReference type="InterPro" id="IPR037523">
    <property type="entry name" value="VOC_core"/>
</dbReference>
<dbReference type="InterPro" id="IPR050383">
    <property type="entry name" value="GlyoxalaseI/FosfomycinResist"/>
</dbReference>
<keyword evidence="4" id="KW-1185">Reference proteome</keyword>
<feature type="non-terminal residue" evidence="3">
    <location>
        <position position="128"/>
    </location>
</feature>
<evidence type="ECO:0000256" key="1">
    <source>
        <dbReference type="ARBA" id="ARBA00010363"/>
    </source>
</evidence>
<dbReference type="PANTHER" id="PTHR21366">
    <property type="entry name" value="GLYOXALASE FAMILY PROTEIN"/>
    <property type="match status" value="1"/>
</dbReference>
<dbReference type="SUPFAM" id="SSF54593">
    <property type="entry name" value="Glyoxalase/Bleomycin resistance protein/Dihydroxybiphenyl dioxygenase"/>
    <property type="match status" value="1"/>
</dbReference>
<sequence>VHSLDHMVLTVKSIPATVEFYIKQLGMKHEPSHLTSRAISHALLFGSQKINLHESGHEFEPKAQNVRPGSGDLCSITETPVEKVLAAFQENGFEVGRNDLSCGYIDVRGAIGDLRSVYVRDPDGNLVE</sequence>
<feature type="domain" description="VOC" evidence="2">
    <location>
        <begin position="3"/>
        <end position="128"/>
    </location>
</feature>
<dbReference type="PANTHER" id="PTHR21366:SF14">
    <property type="entry name" value="GLYOXALASE DOMAIN-CONTAINING PROTEIN 5"/>
    <property type="match status" value="1"/>
</dbReference>
<evidence type="ECO:0000313" key="3">
    <source>
        <dbReference type="EMBL" id="KAF2088621.1"/>
    </source>
</evidence>
<name>A0A9P4LZZ6_9PEZI</name>
<evidence type="ECO:0000313" key="4">
    <source>
        <dbReference type="Proteomes" id="UP000799776"/>
    </source>
</evidence>
<protein>
    <recommendedName>
        <fullName evidence="2">VOC domain-containing protein</fullName>
    </recommendedName>
</protein>
<dbReference type="Pfam" id="PF00903">
    <property type="entry name" value="Glyoxalase"/>
    <property type="match status" value="1"/>
</dbReference>
<comment type="caution">
    <text evidence="3">The sequence shown here is derived from an EMBL/GenBank/DDBJ whole genome shotgun (WGS) entry which is preliminary data.</text>
</comment>
<dbReference type="InterPro" id="IPR029068">
    <property type="entry name" value="Glyas_Bleomycin-R_OHBP_Dase"/>
</dbReference>
<dbReference type="Gene3D" id="3.10.180.10">
    <property type="entry name" value="2,3-Dihydroxybiphenyl 1,2-Dioxygenase, domain 1"/>
    <property type="match status" value="1"/>
</dbReference>
<comment type="similarity">
    <text evidence="1">Belongs to the glyoxalase I family.</text>
</comment>
<dbReference type="Proteomes" id="UP000799776">
    <property type="component" value="Unassembled WGS sequence"/>
</dbReference>
<accession>A0A9P4LZZ6</accession>
<dbReference type="OrthoDB" id="5371818at2759"/>
<dbReference type="PROSITE" id="PS51819">
    <property type="entry name" value="VOC"/>
    <property type="match status" value="1"/>
</dbReference>
<dbReference type="EMBL" id="ML978716">
    <property type="protein sequence ID" value="KAF2088621.1"/>
    <property type="molecule type" value="Genomic_DNA"/>
</dbReference>
<organism evidence="3 4">
    <name type="scientific">Saccharata proteae CBS 121410</name>
    <dbReference type="NCBI Taxonomy" id="1314787"/>
    <lineage>
        <taxon>Eukaryota</taxon>
        <taxon>Fungi</taxon>
        <taxon>Dikarya</taxon>
        <taxon>Ascomycota</taxon>
        <taxon>Pezizomycotina</taxon>
        <taxon>Dothideomycetes</taxon>
        <taxon>Dothideomycetes incertae sedis</taxon>
        <taxon>Botryosphaeriales</taxon>
        <taxon>Saccharataceae</taxon>
        <taxon>Saccharata</taxon>
    </lineage>
</organism>
<reference evidence="3" key="1">
    <citation type="journal article" date="2020" name="Stud. Mycol.">
        <title>101 Dothideomycetes genomes: a test case for predicting lifestyles and emergence of pathogens.</title>
        <authorList>
            <person name="Haridas S."/>
            <person name="Albert R."/>
            <person name="Binder M."/>
            <person name="Bloem J."/>
            <person name="Labutti K."/>
            <person name="Salamov A."/>
            <person name="Andreopoulos B."/>
            <person name="Baker S."/>
            <person name="Barry K."/>
            <person name="Bills G."/>
            <person name="Bluhm B."/>
            <person name="Cannon C."/>
            <person name="Castanera R."/>
            <person name="Culley D."/>
            <person name="Daum C."/>
            <person name="Ezra D."/>
            <person name="Gonzalez J."/>
            <person name="Henrissat B."/>
            <person name="Kuo A."/>
            <person name="Liang C."/>
            <person name="Lipzen A."/>
            <person name="Lutzoni F."/>
            <person name="Magnuson J."/>
            <person name="Mondo S."/>
            <person name="Nolan M."/>
            <person name="Ohm R."/>
            <person name="Pangilinan J."/>
            <person name="Park H.-J."/>
            <person name="Ramirez L."/>
            <person name="Alfaro M."/>
            <person name="Sun H."/>
            <person name="Tritt A."/>
            <person name="Yoshinaga Y."/>
            <person name="Zwiers L.-H."/>
            <person name="Turgeon B."/>
            <person name="Goodwin S."/>
            <person name="Spatafora J."/>
            <person name="Crous P."/>
            <person name="Grigoriev I."/>
        </authorList>
    </citation>
    <scope>NUCLEOTIDE SEQUENCE</scope>
    <source>
        <strain evidence="3">CBS 121410</strain>
    </source>
</reference>
<dbReference type="InterPro" id="IPR004360">
    <property type="entry name" value="Glyas_Fos-R_dOase_dom"/>
</dbReference>
<feature type="non-terminal residue" evidence="3">
    <location>
        <position position="1"/>
    </location>
</feature>
<dbReference type="AlphaFoldDB" id="A0A9P4LZZ6"/>
<proteinExistence type="inferred from homology"/>
<evidence type="ECO:0000259" key="2">
    <source>
        <dbReference type="PROSITE" id="PS51819"/>
    </source>
</evidence>